<dbReference type="Proteomes" id="UP000244729">
    <property type="component" value="Chromosome"/>
</dbReference>
<dbReference type="InterPro" id="IPR029787">
    <property type="entry name" value="Nucleotide_cyclase"/>
</dbReference>
<reference evidence="1 2" key="1">
    <citation type="submission" date="2018-04" db="EMBL/GenBank/DDBJ databases">
        <authorList>
            <person name="Li J."/>
        </authorList>
    </citation>
    <scope>NUCLEOTIDE SEQUENCE [LARGE SCALE GENOMIC DNA]</scope>
    <source>
        <strain evidence="2">30A</strain>
    </source>
</reference>
<proteinExistence type="predicted"/>
<evidence type="ECO:0000313" key="1">
    <source>
        <dbReference type="EMBL" id="AWB96035.1"/>
    </source>
</evidence>
<dbReference type="Pfam" id="PF00990">
    <property type="entry name" value="GGDEF"/>
    <property type="match status" value="1"/>
</dbReference>
<dbReference type="NCBIfam" id="TIGR00254">
    <property type="entry name" value="GGDEF"/>
    <property type="match status" value="1"/>
</dbReference>
<keyword evidence="2" id="KW-1185">Reference proteome</keyword>
<gene>
    <name evidence="1" type="ORF">DCE93_10505</name>
</gene>
<accession>A0A2S0WXG5</accession>
<dbReference type="SMART" id="SM00267">
    <property type="entry name" value="GGDEF"/>
    <property type="match status" value="1"/>
</dbReference>
<dbReference type="InterPro" id="IPR000160">
    <property type="entry name" value="GGDEF_dom"/>
</dbReference>
<dbReference type="PROSITE" id="PS50887">
    <property type="entry name" value="GGDEF"/>
    <property type="match status" value="1"/>
</dbReference>
<dbReference type="OrthoDB" id="5115878at2"/>
<dbReference type="AlphaFoldDB" id="A0A2S0WXG5"/>
<evidence type="ECO:0000313" key="2">
    <source>
        <dbReference type="Proteomes" id="UP000244729"/>
    </source>
</evidence>
<protein>
    <submittedName>
        <fullName evidence="1">Uncharacterized protein</fullName>
    </submittedName>
</protein>
<sequence length="384" mass="40464">MTIDLYTAQLAVSTVTIISGVMFVLDTFLRKTDAAGRLWAVSFMAGILASFAYATWAVVPHAWWAVAVGNAAIVLCPALLWCGARAYNGRNDAVWSAVLGAAVAASAVLVEGPDGGDWAGAVVMFVLIAGFAALGAAESLRTPMRESWRARGLTVMFIVVALFYSARAVAYLVLGPEDPWFRSALGTEASSFVLMTLVIVAVVSLVILQGEHSDGASNRRELAPSFTADAVLTTASFREVVEDWLERANYHDEQLVFMRVELDELSALNTAFGRSVGSQLLAEFTAAVRRYCSPHADIGCAGAGALVVVAPFAQMEDAEEYAEAVQAGLREKRLDAAQGLRLSASIGLAGTDVIGYDFDRLMAAAAAAAVDARAKGGDAVAIAV</sequence>
<dbReference type="InterPro" id="IPR043128">
    <property type="entry name" value="Rev_trsase/Diguanyl_cyclase"/>
</dbReference>
<dbReference type="EMBL" id="CP028913">
    <property type="protein sequence ID" value="AWB96035.1"/>
    <property type="molecule type" value="Genomic_DNA"/>
</dbReference>
<dbReference type="RefSeq" id="WP_108595841.1">
    <property type="nucleotide sequence ID" value="NZ_CP028913.1"/>
</dbReference>
<name>A0A2S0WXG5_9MICO</name>
<organism evidence="1 2">
    <name type="scientific">Agromyces badenianii</name>
    <dbReference type="NCBI Taxonomy" id="2080742"/>
    <lineage>
        <taxon>Bacteria</taxon>
        <taxon>Bacillati</taxon>
        <taxon>Actinomycetota</taxon>
        <taxon>Actinomycetes</taxon>
        <taxon>Micrococcales</taxon>
        <taxon>Microbacteriaceae</taxon>
        <taxon>Agromyces</taxon>
    </lineage>
</organism>
<dbReference type="SUPFAM" id="SSF55073">
    <property type="entry name" value="Nucleotide cyclase"/>
    <property type="match status" value="1"/>
</dbReference>
<dbReference type="KEGG" id="agm:DCE93_10505"/>
<dbReference type="Gene3D" id="3.30.70.270">
    <property type="match status" value="1"/>
</dbReference>